<reference evidence="1 2" key="1">
    <citation type="journal article" date="2012" name="Genome Biol.">
        <title>Genome and low-iron response of an oceanic diatom adapted to chronic iron limitation.</title>
        <authorList>
            <person name="Lommer M."/>
            <person name="Specht M."/>
            <person name="Roy A.S."/>
            <person name="Kraemer L."/>
            <person name="Andreson R."/>
            <person name="Gutowska M.A."/>
            <person name="Wolf J."/>
            <person name="Bergner S.V."/>
            <person name="Schilhabel M.B."/>
            <person name="Klostermeier U.C."/>
            <person name="Beiko R.G."/>
            <person name="Rosenstiel P."/>
            <person name="Hippler M."/>
            <person name="Laroche J."/>
        </authorList>
    </citation>
    <scope>NUCLEOTIDE SEQUENCE [LARGE SCALE GENOMIC DNA]</scope>
    <source>
        <strain evidence="1 2">CCMP1005</strain>
    </source>
</reference>
<sequence>MSVSCSPDHYTYIELGQLCKALSNHSSIRLVPREKSSLGPWLQQDRMLLRPCQVLINGLPPPTKRGAGWTSRINVVQSPPQYSGESETQSLHTILLGHPLLGARYNHIALLPSLSGSWSWTSPHAHQPATP</sequence>
<comment type="caution">
    <text evidence="1">The sequence shown here is derived from an EMBL/GenBank/DDBJ whole genome shotgun (WGS) entry which is preliminary data.</text>
</comment>
<keyword evidence="2" id="KW-1185">Reference proteome</keyword>
<proteinExistence type="predicted"/>
<organism evidence="1 2">
    <name type="scientific">Thalassiosira oceanica</name>
    <name type="common">Marine diatom</name>
    <dbReference type="NCBI Taxonomy" id="159749"/>
    <lineage>
        <taxon>Eukaryota</taxon>
        <taxon>Sar</taxon>
        <taxon>Stramenopiles</taxon>
        <taxon>Ochrophyta</taxon>
        <taxon>Bacillariophyta</taxon>
        <taxon>Coscinodiscophyceae</taxon>
        <taxon>Thalassiosirophycidae</taxon>
        <taxon>Thalassiosirales</taxon>
        <taxon>Thalassiosiraceae</taxon>
        <taxon>Thalassiosira</taxon>
    </lineage>
</organism>
<evidence type="ECO:0000313" key="2">
    <source>
        <dbReference type="Proteomes" id="UP000266841"/>
    </source>
</evidence>
<gene>
    <name evidence="1" type="ORF">THAOC_36476</name>
</gene>
<protein>
    <submittedName>
        <fullName evidence="1">Uncharacterized protein</fullName>
    </submittedName>
</protein>
<dbReference type="EMBL" id="AGNL01049016">
    <property type="protein sequence ID" value="EJK44946.1"/>
    <property type="molecule type" value="Genomic_DNA"/>
</dbReference>
<name>K0R835_THAOC</name>
<evidence type="ECO:0000313" key="1">
    <source>
        <dbReference type="EMBL" id="EJK44946.1"/>
    </source>
</evidence>
<dbReference type="AlphaFoldDB" id="K0R835"/>
<accession>K0R835</accession>
<dbReference type="Proteomes" id="UP000266841">
    <property type="component" value="Unassembled WGS sequence"/>
</dbReference>